<dbReference type="InterPro" id="IPR000868">
    <property type="entry name" value="Isochorismatase-like_dom"/>
</dbReference>
<name>A0AAD7AJE2_9AGAR</name>
<evidence type="ECO:0000256" key="2">
    <source>
        <dbReference type="ARBA" id="ARBA00022801"/>
    </source>
</evidence>
<comment type="similarity">
    <text evidence="1">Belongs to the isochorismatase family.</text>
</comment>
<evidence type="ECO:0000256" key="1">
    <source>
        <dbReference type="ARBA" id="ARBA00006336"/>
    </source>
</evidence>
<evidence type="ECO:0000313" key="5">
    <source>
        <dbReference type="Proteomes" id="UP001218218"/>
    </source>
</evidence>
<keyword evidence="5" id="KW-1185">Reference proteome</keyword>
<keyword evidence="2" id="KW-0378">Hydrolase</keyword>
<dbReference type="Pfam" id="PF00857">
    <property type="entry name" value="Isochorismatase"/>
    <property type="match status" value="1"/>
</dbReference>
<dbReference type="PANTHER" id="PTHR43540">
    <property type="entry name" value="PEROXYUREIDOACRYLATE/UREIDOACRYLATE AMIDOHYDROLASE-RELATED"/>
    <property type="match status" value="1"/>
</dbReference>
<dbReference type="PANTHER" id="PTHR43540:SF15">
    <property type="entry name" value="BLR5631 PROTEIN"/>
    <property type="match status" value="1"/>
</dbReference>
<gene>
    <name evidence="4" type="ORF">DFH08DRAFT_359074</name>
</gene>
<dbReference type="AlphaFoldDB" id="A0AAD7AJE2"/>
<dbReference type="EMBL" id="JARIHO010000005">
    <property type="protein sequence ID" value="KAJ7360748.1"/>
    <property type="molecule type" value="Genomic_DNA"/>
</dbReference>
<dbReference type="Gene3D" id="3.40.50.850">
    <property type="entry name" value="Isochorismatase-like"/>
    <property type="match status" value="1"/>
</dbReference>
<dbReference type="GO" id="GO:0016787">
    <property type="term" value="F:hydrolase activity"/>
    <property type="evidence" value="ECO:0007669"/>
    <property type="project" value="UniProtKB-KW"/>
</dbReference>
<dbReference type="InterPro" id="IPR036380">
    <property type="entry name" value="Isochorismatase-like_sf"/>
</dbReference>
<dbReference type="Proteomes" id="UP001218218">
    <property type="component" value="Unassembled WGS sequence"/>
</dbReference>
<reference evidence="4" key="1">
    <citation type="submission" date="2023-03" db="EMBL/GenBank/DDBJ databases">
        <title>Massive genome expansion in bonnet fungi (Mycena s.s.) driven by repeated elements and novel gene families across ecological guilds.</title>
        <authorList>
            <consortium name="Lawrence Berkeley National Laboratory"/>
            <person name="Harder C.B."/>
            <person name="Miyauchi S."/>
            <person name="Viragh M."/>
            <person name="Kuo A."/>
            <person name="Thoen E."/>
            <person name="Andreopoulos B."/>
            <person name="Lu D."/>
            <person name="Skrede I."/>
            <person name="Drula E."/>
            <person name="Henrissat B."/>
            <person name="Morin E."/>
            <person name="Kohler A."/>
            <person name="Barry K."/>
            <person name="LaButti K."/>
            <person name="Morin E."/>
            <person name="Salamov A."/>
            <person name="Lipzen A."/>
            <person name="Mereny Z."/>
            <person name="Hegedus B."/>
            <person name="Baldrian P."/>
            <person name="Stursova M."/>
            <person name="Weitz H."/>
            <person name="Taylor A."/>
            <person name="Grigoriev I.V."/>
            <person name="Nagy L.G."/>
            <person name="Martin F."/>
            <person name="Kauserud H."/>
        </authorList>
    </citation>
    <scope>NUCLEOTIDE SEQUENCE</scope>
    <source>
        <strain evidence="4">CBHHK002</strain>
    </source>
</reference>
<protein>
    <submittedName>
        <fullName evidence="4">Isochorismatase-like protein</fullName>
    </submittedName>
</protein>
<comment type="caution">
    <text evidence="4">The sequence shown here is derived from an EMBL/GenBank/DDBJ whole genome shotgun (WGS) entry which is preliminary data.</text>
</comment>
<sequence>MIIKSFREHLGIPPSTASLKDSMLIIIDAQNEYADGKLAVANLASTRPVIEQLVKRYRAASGHVAHVWHITPAGCPVFTPGTSLVKVFPELTPVNRVEEVIVEKHFPGAFAETNLEELIEKAGVKKLVLVGYMAHICVSTTAREAHQRGYEVLMVEDAIGDRDIPGASGEEVTKMVLLELGDGFATVVKNEEIQ</sequence>
<dbReference type="InterPro" id="IPR050272">
    <property type="entry name" value="Isochorismatase-like_hydrls"/>
</dbReference>
<evidence type="ECO:0000313" key="4">
    <source>
        <dbReference type="EMBL" id="KAJ7360748.1"/>
    </source>
</evidence>
<feature type="domain" description="Isochorismatase-like" evidence="3">
    <location>
        <begin position="22"/>
        <end position="163"/>
    </location>
</feature>
<dbReference type="SUPFAM" id="SSF52499">
    <property type="entry name" value="Isochorismatase-like hydrolases"/>
    <property type="match status" value="1"/>
</dbReference>
<proteinExistence type="inferred from homology"/>
<organism evidence="4 5">
    <name type="scientific">Mycena albidolilacea</name>
    <dbReference type="NCBI Taxonomy" id="1033008"/>
    <lineage>
        <taxon>Eukaryota</taxon>
        <taxon>Fungi</taxon>
        <taxon>Dikarya</taxon>
        <taxon>Basidiomycota</taxon>
        <taxon>Agaricomycotina</taxon>
        <taxon>Agaricomycetes</taxon>
        <taxon>Agaricomycetidae</taxon>
        <taxon>Agaricales</taxon>
        <taxon>Marasmiineae</taxon>
        <taxon>Mycenaceae</taxon>
        <taxon>Mycena</taxon>
    </lineage>
</organism>
<evidence type="ECO:0000259" key="3">
    <source>
        <dbReference type="Pfam" id="PF00857"/>
    </source>
</evidence>
<accession>A0AAD7AJE2</accession>